<dbReference type="STRING" id="1121421.SAMN02745123_00110"/>
<proteinExistence type="predicted"/>
<sequence>MQEELKQLQDALKVLEYSLGPALIKAEVHKIDGWNPEGAPDLHPQVLLWYKVKEELALAELTGTLPRSQRTAEVLRLAKSMQVEDRS</sequence>
<dbReference type="EMBL" id="FRAR01000004">
    <property type="protein sequence ID" value="SHJ94556.1"/>
    <property type="molecule type" value="Genomic_DNA"/>
</dbReference>
<name>A0A1M6NG34_9FIRM</name>
<protein>
    <submittedName>
        <fullName evidence="1">Uncharacterized protein</fullName>
    </submittedName>
</protein>
<dbReference type="RefSeq" id="WP_072910328.1">
    <property type="nucleotide sequence ID" value="NZ_FRAR01000004.1"/>
</dbReference>
<keyword evidence="2" id="KW-1185">Reference proteome</keyword>
<dbReference type="OrthoDB" id="1787341at2"/>
<evidence type="ECO:0000313" key="2">
    <source>
        <dbReference type="Proteomes" id="UP000183997"/>
    </source>
</evidence>
<dbReference type="Proteomes" id="UP000183997">
    <property type="component" value="Unassembled WGS sequence"/>
</dbReference>
<gene>
    <name evidence="1" type="ORF">SAMN02745123_00110</name>
</gene>
<accession>A0A1M6NG34</accession>
<evidence type="ECO:0000313" key="1">
    <source>
        <dbReference type="EMBL" id="SHJ94556.1"/>
    </source>
</evidence>
<organism evidence="1 2">
    <name type="scientific">Desulforamulus aeronauticus DSM 10349</name>
    <dbReference type="NCBI Taxonomy" id="1121421"/>
    <lineage>
        <taxon>Bacteria</taxon>
        <taxon>Bacillati</taxon>
        <taxon>Bacillota</taxon>
        <taxon>Clostridia</taxon>
        <taxon>Eubacteriales</taxon>
        <taxon>Peptococcaceae</taxon>
        <taxon>Desulforamulus</taxon>
    </lineage>
</organism>
<reference evidence="2" key="1">
    <citation type="submission" date="2016-11" db="EMBL/GenBank/DDBJ databases">
        <authorList>
            <person name="Varghese N."/>
            <person name="Submissions S."/>
        </authorList>
    </citation>
    <scope>NUCLEOTIDE SEQUENCE [LARGE SCALE GENOMIC DNA]</scope>
    <source>
        <strain evidence="2">DSM 10349</strain>
    </source>
</reference>
<dbReference type="AlphaFoldDB" id="A0A1M6NG34"/>